<evidence type="ECO:0000256" key="5">
    <source>
        <dbReference type="ARBA" id="ARBA00023002"/>
    </source>
</evidence>
<comment type="subunit">
    <text evidence="10">Homotetramer.</text>
</comment>
<dbReference type="PROSITE" id="PS00061">
    <property type="entry name" value="ADH_SHORT"/>
    <property type="match status" value="1"/>
</dbReference>
<comment type="function">
    <text evidence="10">Catalyzes the NADPH-dependent reduction of beta-ketoacyl-ACP substrates to beta-hydroxyacyl-ACP products, the first reductive step in the elongation cycle of fatty acid biosynthesis.</text>
</comment>
<evidence type="ECO:0000256" key="1">
    <source>
        <dbReference type="ARBA" id="ARBA00005194"/>
    </source>
</evidence>
<keyword evidence="5 10" id="KW-0560">Oxidoreductase</keyword>
<dbReference type="InterPro" id="IPR011284">
    <property type="entry name" value="3oxo_ACP_reduc"/>
</dbReference>
<dbReference type="Gene3D" id="3.40.50.720">
    <property type="entry name" value="NAD(P)-binding Rossmann-like Domain"/>
    <property type="match status" value="1"/>
</dbReference>
<keyword evidence="13" id="KW-1185">Reference proteome</keyword>
<organism evidence="12 13">
    <name type="scientific">Stomatobaculum longum</name>
    <dbReference type="NCBI Taxonomy" id="796942"/>
    <lineage>
        <taxon>Bacteria</taxon>
        <taxon>Bacillati</taxon>
        <taxon>Bacillota</taxon>
        <taxon>Clostridia</taxon>
        <taxon>Lachnospirales</taxon>
        <taxon>Lachnospiraceae</taxon>
        <taxon>Stomatobaculum</taxon>
    </lineage>
</organism>
<feature type="binding site" evidence="9">
    <location>
        <begin position="64"/>
        <end position="65"/>
    </location>
    <ligand>
        <name>NADP(+)</name>
        <dbReference type="ChEBI" id="CHEBI:58349"/>
    </ligand>
</feature>
<dbReference type="FunFam" id="3.40.50.720:FF:000115">
    <property type="entry name" value="3-oxoacyl-[acyl-carrier-protein] reductase FabG"/>
    <property type="match status" value="1"/>
</dbReference>
<dbReference type="CDD" id="cd05333">
    <property type="entry name" value="BKR_SDR_c"/>
    <property type="match status" value="1"/>
</dbReference>
<dbReference type="GO" id="GO:0008202">
    <property type="term" value="P:steroid metabolic process"/>
    <property type="evidence" value="ECO:0007669"/>
    <property type="project" value="UniProtKB-KW"/>
</dbReference>
<evidence type="ECO:0000256" key="3">
    <source>
        <dbReference type="ARBA" id="ARBA00012948"/>
    </source>
</evidence>
<comment type="pathway">
    <text evidence="1 10">Lipid metabolism; fatty acid biosynthesis.</text>
</comment>
<comment type="similarity">
    <text evidence="2 10">Belongs to the short-chain dehydrogenases/reductases (SDR) family.</text>
</comment>
<dbReference type="InterPro" id="IPR020904">
    <property type="entry name" value="Sc_DH/Rdtase_CS"/>
</dbReference>
<keyword evidence="10" id="KW-0275">Fatty acid biosynthesis</keyword>
<evidence type="ECO:0000256" key="7">
    <source>
        <dbReference type="ARBA" id="ARBA00048508"/>
    </source>
</evidence>
<evidence type="ECO:0000256" key="8">
    <source>
        <dbReference type="PIRSR" id="PIRSR611284-1"/>
    </source>
</evidence>
<dbReference type="NCBIfam" id="TIGR01830">
    <property type="entry name" value="3oxo_ACP_reduc"/>
    <property type="match status" value="1"/>
</dbReference>
<sequence length="248" mass="25750">MSDLSGKVALVTGASRGIGRAIAVRLASLGAVVALNYNGSEAKAEEVRAEIEAAGGKAFLIQANVSEEADVLRMFEEVLSKENRIDILVNNAGITRDGLLIGMKEAQFDEVLKTNLYGAYFCMQQAAKKMLRQKSGRIVNISSYSGLHGNAGQMNYAAAKAGLVGMTKTAARELGSRGITVNAVAPGFIDTDMTAVLSDKSKEAILSGVPLGRMGSADDVAAAVAFLAGDEASYITGQVLSVDGGLSI</sequence>
<evidence type="ECO:0000256" key="9">
    <source>
        <dbReference type="PIRSR" id="PIRSR611284-2"/>
    </source>
</evidence>
<dbReference type="InterPro" id="IPR002347">
    <property type="entry name" value="SDR_fam"/>
</dbReference>
<evidence type="ECO:0000313" key="13">
    <source>
        <dbReference type="Proteomes" id="UP000018466"/>
    </source>
</evidence>
<dbReference type="GO" id="GO:0051287">
    <property type="term" value="F:NAD binding"/>
    <property type="evidence" value="ECO:0007669"/>
    <property type="project" value="UniProtKB-UniRule"/>
</dbReference>
<proteinExistence type="inferred from homology"/>
<dbReference type="EC" id="1.1.1.100" evidence="3 10"/>
<dbReference type="SUPFAM" id="SSF51735">
    <property type="entry name" value="NAD(P)-binding Rossmann-fold domains"/>
    <property type="match status" value="1"/>
</dbReference>
<evidence type="ECO:0000256" key="4">
    <source>
        <dbReference type="ARBA" id="ARBA00022857"/>
    </source>
</evidence>
<dbReference type="GO" id="GO:0004316">
    <property type="term" value="F:3-oxoacyl-[acyl-carrier-protein] reductase (NADPH) activity"/>
    <property type="evidence" value="ECO:0007669"/>
    <property type="project" value="UniProtKB-UniRule"/>
</dbReference>
<evidence type="ECO:0000256" key="2">
    <source>
        <dbReference type="ARBA" id="ARBA00006484"/>
    </source>
</evidence>
<dbReference type="NCBIfam" id="NF005559">
    <property type="entry name" value="PRK07231.1"/>
    <property type="match status" value="1"/>
</dbReference>
<reference evidence="12 13" key="1">
    <citation type="submission" date="2011-10" db="EMBL/GenBank/DDBJ databases">
        <title>The Genome Sequence of Lachnospiraceae bacterium ACC2.</title>
        <authorList>
            <consortium name="The Broad Institute Genome Sequencing Platform"/>
            <person name="Earl A."/>
            <person name="Ward D."/>
            <person name="Feldgarden M."/>
            <person name="Gevers D."/>
            <person name="Sizova M."/>
            <person name="Hazen A."/>
            <person name="Epstein S."/>
            <person name="Young S.K."/>
            <person name="Zeng Q."/>
            <person name="Gargeya S."/>
            <person name="Fitzgerald M."/>
            <person name="Haas B."/>
            <person name="Abouelleil A."/>
            <person name="Alvarado L."/>
            <person name="Arachchi H.M."/>
            <person name="Berlin A."/>
            <person name="Brown A."/>
            <person name="Chapman S.B."/>
            <person name="Chen Z."/>
            <person name="Dunbar C."/>
            <person name="Freedman E."/>
            <person name="Gearin G."/>
            <person name="Goldberg J."/>
            <person name="Griggs A."/>
            <person name="Gujja S."/>
            <person name="Heiman D."/>
            <person name="Howarth C."/>
            <person name="Larson L."/>
            <person name="Lui A."/>
            <person name="MacDonald P.J.P."/>
            <person name="Montmayeur A."/>
            <person name="Murphy C."/>
            <person name="Neiman D."/>
            <person name="Pearson M."/>
            <person name="Priest M."/>
            <person name="Roberts A."/>
            <person name="Saif S."/>
            <person name="Shea T."/>
            <person name="Shenoy N."/>
            <person name="Sisk P."/>
            <person name="Stolte C."/>
            <person name="Sykes S."/>
            <person name="Wortman J."/>
            <person name="Nusbaum C."/>
            <person name="Birren B."/>
        </authorList>
    </citation>
    <scope>NUCLEOTIDE SEQUENCE [LARGE SCALE GENOMIC DNA]</scope>
    <source>
        <strain evidence="12 13">ACC2</strain>
    </source>
</reference>
<dbReference type="AlphaFoldDB" id="A0AA37DFN0"/>
<keyword evidence="4 9" id="KW-0521">NADP</keyword>
<dbReference type="GO" id="GO:0006633">
    <property type="term" value="P:fatty acid biosynthetic process"/>
    <property type="evidence" value="ECO:0007669"/>
    <property type="project" value="UniProtKB-KW"/>
</dbReference>
<dbReference type="GeneID" id="86941509"/>
<feature type="binding site" evidence="9">
    <location>
        <begin position="156"/>
        <end position="160"/>
    </location>
    <ligand>
        <name>NADP(+)</name>
        <dbReference type="ChEBI" id="CHEBI:58349"/>
    </ligand>
</feature>
<dbReference type="PRINTS" id="PR00080">
    <property type="entry name" value="SDRFAMILY"/>
</dbReference>
<dbReference type="NCBIfam" id="NF009466">
    <property type="entry name" value="PRK12826.1-2"/>
    <property type="match status" value="1"/>
</dbReference>
<dbReference type="SMART" id="SM00822">
    <property type="entry name" value="PKS_KR"/>
    <property type="match status" value="1"/>
</dbReference>
<feature type="domain" description="Ketoreductase" evidence="11">
    <location>
        <begin position="7"/>
        <end position="187"/>
    </location>
</feature>
<accession>A0AA37DFN0</accession>
<dbReference type="PRINTS" id="PR00081">
    <property type="entry name" value="GDHRDH"/>
</dbReference>
<comment type="catalytic activity">
    <reaction evidence="7 10">
        <text>a (3R)-hydroxyacyl-[ACP] + NADP(+) = a 3-oxoacyl-[ACP] + NADPH + H(+)</text>
        <dbReference type="Rhea" id="RHEA:17397"/>
        <dbReference type="Rhea" id="RHEA-COMP:9916"/>
        <dbReference type="Rhea" id="RHEA-COMP:9945"/>
        <dbReference type="ChEBI" id="CHEBI:15378"/>
        <dbReference type="ChEBI" id="CHEBI:57783"/>
        <dbReference type="ChEBI" id="CHEBI:58349"/>
        <dbReference type="ChEBI" id="CHEBI:78776"/>
        <dbReference type="ChEBI" id="CHEBI:78827"/>
        <dbReference type="EC" id="1.1.1.100"/>
    </reaction>
</comment>
<feature type="active site" description="Proton acceptor" evidence="8">
    <location>
        <position position="156"/>
    </location>
</feature>
<keyword evidence="10" id="KW-0443">Lipid metabolism</keyword>
<dbReference type="PANTHER" id="PTHR42879:SF2">
    <property type="entry name" value="3-OXOACYL-[ACYL-CARRIER-PROTEIN] REDUCTASE FABG"/>
    <property type="match status" value="1"/>
</dbReference>
<dbReference type="Pfam" id="PF13561">
    <property type="entry name" value="adh_short_C2"/>
    <property type="match status" value="1"/>
</dbReference>
<dbReference type="InterPro" id="IPR036291">
    <property type="entry name" value="NAD(P)-bd_dom_sf"/>
</dbReference>
<keyword evidence="10" id="KW-0444">Lipid biosynthesis</keyword>
<protein>
    <recommendedName>
        <fullName evidence="3 10">3-oxoacyl-[acyl-carrier-protein] reductase</fullName>
        <ecNumber evidence="3 10">1.1.1.100</ecNumber>
    </recommendedName>
</protein>
<feature type="binding site" evidence="9">
    <location>
        <position position="189"/>
    </location>
    <ligand>
        <name>NADP(+)</name>
        <dbReference type="ChEBI" id="CHEBI:58349"/>
    </ligand>
</feature>
<feature type="binding site" evidence="9">
    <location>
        <position position="91"/>
    </location>
    <ligand>
        <name>NADP(+)</name>
        <dbReference type="ChEBI" id="CHEBI:58349"/>
    </ligand>
</feature>
<name>A0AA37DFN0_9FIRM</name>
<evidence type="ECO:0000256" key="6">
    <source>
        <dbReference type="ARBA" id="ARBA00023221"/>
    </source>
</evidence>
<feature type="binding site" evidence="9">
    <location>
        <begin position="13"/>
        <end position="16"/>
    </location>
    <ligand>
        <name>NADP(+)</name>
        <dbReference type="ChEBI" id="CHEBI:58349"/>
    </ligand>
</feature>
<comment type="caution">
    <text evidence="12">The sequence shown here is derived from an EMBL/GenBank/DDBJ whole genome shotgun (WGS) entry which is preliminary data.</text>
</comment>
<gene>
    <name evidence="12" type="ORF">HMPREF9623_01785</name>
</gene>
<keyword evidence="6" id="KW-0753">Steroid metabolism</keyword>
<evidence type="ECO:0000256" key="10">
    <source>
        <dbReference type="RuleBase" id="RU366074"/>
    </source>
</evidence>
<keyword evidence="10" id="KW-0276">Fatty acid metabolism</keyword>
<dbReference type="EMBL" id="AGEL01000014">
    <property type="protein sequence ID" value="EHO15874.1"/>
    <property type="molecule type" value="Genomic_DNA"/>
</dbReference>
<evidence type="ECO:0000313" key="12">
    <source>
        <dbReference type="EMBL" id="EHO15874.1"/>
    </source>
</evidence>
<dbReference type="InterPro" id="IPR050259">
    <property type="entry name" value="SDR"/>
</dbReference>
<evidence type="ECO:0000259" key="11">
    <source>
        <dbReference type="SMART" id="SM00822"/>
    </source>
</evidence>
<dbReference type="InterPro" id="IPR057326">
    <property type="entry name" value="KR_dom"/>
</dbReference>
<dbReference type="Proteomes" id="UP000018466">
    <property type="component" value="Unassembled WGS sequence"/>
</dbReference>
<dbReference type="RefSeq" id="WP_009533603.1">
    <property type="nucleotide sequence ID" value="NZ_CAJPPX010000002.1"/>
</dbReference>
<dbReference type="PANTHER" id="PTHR42879">
    <property type="entry name" value="3-OXOACYL-(ACYL-CARRIER-PROTEIN) REDUCTASE"/>
    <property type="match status" value="1"/>
</dbReference>